<protein>
    <recommendedName>
        <fullName evidence="1">GST C-terminal domain-containing protein</fullName>
    </recommendedName>
</protein>
<dbReference type="AlphaFoldDB" id="A0A421D6M4"/>
<dbReference type="OrthoDB" id="422574at2759"/>
<proteinExistence type="predicted"/>
<gene>
    <name evidence="2" type="ORF">CFD26_102534</name>
</gene>
<dbReference type="InterPro" id="IPR010987">
    <property type="entry name" value="Glutathione-S-Trfase_C-like"/>
</dbReference>
<dbReference type="SUPFAM" id="SSF47616">
    <property type="entry name" value="GST C-terminal domain-like"/>
    <property type="match status" value="1"/>
</dbReference>
<feature type="domain" description="GST C-terminal" evidence="1">
    <location>
        <begin position="80"/>
        <end position="205"/>
    </location>
</feature>
<sequence>MNVFNEQKGSIALYTSPRAKEGATIAILIQLLRQPHCIHLVHTVKDIKRDDASAYTNLPVLFDVTSEAKKTSTSGLTDITRYLLAQYDSDHNFSYKEESKEAEEVKNWIAFLSKTIHGKDTAEEGFARKALRVYLHLEEHLQKTQSLYLVGRKCTLADLVIFPYVAAASEVDLDLERFPELTTWYNRLLERHGVVKGMKDVHLET</sequence>
<evidence type="ECO:0000259" key="1">
    <source>
        <dbReference type="PROSITE" id="PS50405"/>
    </source>
</evidence>
<comment type="caution">
    <text evidence="2">The sequence shown here is derived from an EMBL/GenBank/DDBJ whole genome shotgun (WGS) entry which is preliminary data.</text>
</comment>
<dbReference type="PANTHER" id="PTHR44051">
    <property type="entry name" value="GLUTATHIONE S-TRANSFERASE-RELATED"/>
    <property type="match status" value="1"/>
</dbReference>
<keyword evidence="3" id="KW-1185">Reference proteome</keyword>
<dbReference type="PANTHER" id="PTHR44051:SF8">
    <property type="entry name" value="GLUTATHIONE S-TRANSFERASE GSTA"/>
    <property type="match status" value="1"/>
</dbReference>
<dbReference type="PROSITE" id="PS50405">
    <property type="entry name" value="GST_CTER"/>
    <property type="match status" value="1"/>
</dbReference>
<evidence type="ECO:0000313" key="3">
    <source>
        <dbReference type="Proteomes" id="UP000215289"/>
    </source>
</evidence>
<dbReference type="InterPro" id="IPR036282">
    <property type="entry name" value="Glutathione-S-Trfase_C_sf"/>
</dbReference>
<dbReference type="Gene3D" id="1.20.1050.130">
    <property type="match status" value="1"/>
</dbReference>
<name>A0A421D6M4_9EURO</name>
<dbReference type="STRING" id="1245748.A0A421D6M4"/>
<accession>A0A421D6M4</accession>
<dbReference type="Proteomes" id="UP000215289">
    <property type="component" value="Unassembled WGS sequence"/>
</dbReference>
<organism evidence="2 3">
    <name type="scientific">Aspergillus turcosus</name>
    <dbReference type="NCBI Taxonomy" id="1245748"/>
    <lineage>
        <taxon>Eukaryota</taxon>
        <taxon>Fungi</taxon>
        <taxon>Dikarya</taxon>
        <taxon>Ascomycota</taxon>
        <taxon>Pezizomycotina</taxon>
        <taxon>Eurotiomycetes</taxon>
        <taxon>Eurotiomycetidae</taxon>
        <taxon>Eurotiales</taxon>
        <taxon>Aspergillaceae</taxon>
        <taxon>Aspergillus</taxon>
        <taxon>Aspergillus subgen. Fumigati</taxon>
    </lineage>
</organism>
<dbReference type="InterPro" id="IPR004046">
    <property type="entry name" value="GST_C"/>
</dbReference>
<reference evidence="2 3" key="1">
    <citation type="submission" date="2018-08" db="EMBL/GenBank/DDBJ databases">
        <title>Draft genome sequences of two Aspergillus turcosus clinical strains isolated from bronchoalveolar lavage fluid: one azole-susceptible and the other azole-resistant.</title>
        <authorList>
            <person name="Parent-Michaud M."/>
            <person name="Dufresne P.J."/>
            <person name="Fournier E."/>
            <person name="Martineau C."/>
            <person name="Moreira S."/>
            <person name="Perkins V."/>
            <person name="De Repentigny L."/>
            <person name="Dufresne S.F."/>
        </authorList>
    </citation>
    <scope>NUCLEOTIDE SEQUENCE [LARGE SCALE GENOMIC DNA]</scope>
    <source>
        <strain evidence="2">HMR AF 1038</strain>
    </source>
</reference>
<dbReference type="EMBL" id="NIDN02000068">
    <property type="protein sequence ID" value="RLL97772.1"/>
    <property type="molecule type" value="Genomic_DNA"/>
</dbReference>
<dbReference type="Pfam" id="PF00043">
    <property type="entry name" value="GST_C"/>
    <property type="match status" value="1"/>
</dbReference>
<evidence type="ECO:0000313" key="2">
    <source>
        <dbReference type="EMBL" id="RLL97772.1"/>
    </source>
</evidence>